<dbReference type="RefSeq" id="WP_200274166.1">
    <property type="nucleotide sequence ID" value="NZ_JAENIJ010000081.1"/>
</dbReference>
<evidence type="ECO:0000313" key="2">
    <source>
        <dbReference type="Proteomes" id="UP000603141"/>
    </source>
</evidence>
<evidence type="ECO:0000313" key="1">
    <source>
        <dbReference type="EMBL" id="MBK1884718.1"/>
    </source>
</evidence>
<name>A0A934SGF3_9BACT</name>
<gene>
    <name evidence="1" type="ORF">JIN85_20065</name>
</gene>
<accession>A0A934SGF3</accession>
<reference evidence="1" key="1">
    <citation type="submission" date="2021-01" db="EMBL/GenBank/DDBJ databases">
        <title>Modified the classification status of verrucomicrobia.</title>
        <authorList>
            <person name="Feng X."/>
        </authorList>
    </citation>
    <scope>NUCLEOTIDE SEQUENCE</scope>
    <source>
        <strain evidence="1">KCTC 22041</strain>
    </source>
</reference>
<protein>
    <submittedName>
        <fullName evidence="1">Uncharacterized protein</fullName>
    </submittedName>
</protein>
<comment type="caution">
    <text evidence="1">The sequence shown here is derived from an EMBL/GenBank/DDBJ whole genome shotgun (WGS) entry which is preliminary data.</text>
</comment>
<dbReference type="EMBL" id="JAENIJ010000081">
    <property type="protein sequence ID" value="MBK1884718.1"/>
    <property type="molecule type" value="Genomic_DNA"/>
</dbReference>
<proteinExistence type="predicted"/>
<organism evidence="1 2">
    <name type="scientific">Luteolibacter pohnpeiensis</name>
    <dbReference type="NCBI Taxonomy" id="454153"/>
    <lineage>
        <taxon>Bacteria</taxon>
        <taxon>Pseudomonadati</taxon>
        <taxon>Verrucomicrobiota</taxon>
        <taxon>Verrucomicrobiia</taxon>
        <taxon>Verrucomicrobiales</taxon>
        <taxon>Verrucomicrobiaceae</taxon>
        <taxon>Luteolibacter</taxon>
    </lineage>
</organism>
<dbReference type="AlphaFoldDB" id="A0A934SGF3"/>
<keyword evidence="2" id="KW-1185">Reference proteome</keyword>
<sequence length="102" mass="12119">MSSKLSSFVRSRFGGSLSQEEARQLIFLIFCTVDWLPDDLKKEKWSRSTLSIDFAALSEEGFIRDTTPDQKKAEYWNAIIDDFIFRRIERDPQFCDTLYYMR</sequence>
<dbReference type="Proteomes" id="UP000603141">
    <property type="component" value="Unassembled WGS sequence"/>
</dbReference>